<dbReference type="InterPro" id="IPR002347">
    <property type="entry name" value="SDR_fam"/>
</dbReference>
<protein>
    <submittedName>
        <fullName evidence="3">Short chain dehydrogenase</fullName>
    </submittedName>
</protein>
<gene>
    <name evidence="3" type="ORF">CH341_26460</name>
</gene>
<dbReference type="EMBL" id="NPEX01000309">
    <property type="protein sequence ID" value="RAI39136.1"/>
    <property type="molecule type" value="Genomic_DNA"/>
</dbReference>
<name>A0A327KM65_9BRAD</name>
<evidence type="ECO:0000313" key="4">
    <source>
        <dbReference type="Proteomes" id="UP000249130"/>
    </source>
</evidence>
<dbReference type="SUPFAM" id="SSF51735">
    <property type="entry name" value="NAD(P)-binding Rossmann-fold domains"/>
    <property type="match status" value="1"/>
</dbReference>
<evidence type="ECO:0000313" key="3">
    <source>
        <dbReference type="EMBL" id="RAI39136.1"/>
    </source>
</evidence>
<proteinExistence type="inferred from homology"/>
<dbReference type="RefSeq" id="WP_111421986.1">
    <property type="nucleotide sequence ID" value="NZ_NPEX01000309.1"/>
</dbReference>
<dbReference type="NCBIfam" id="NF006597">
    <property type="entry name" value="PRK09134.1"/>
    <property type="match status" value="1"/>
</dbReference>
<comment type="caution">
    <text evidence="3">The sequence shown here is derived from an EMBL/GenBank/DDBJ whole genome shotgun (WGS) entry which is preliminary data.</text>
</comment>
<sequence length="258" mass="26741">MPETPSVPVRAALVTGGAQRIGRAIVRALVRSGYAVAVHARASRAEADALCAEIVAAGGRARTVLADLADHDAVLRLVPDAVDAVGPLTLLVNNASEFERDEIGGLHRGLFDLHMAVNLRAPVFLAQAFAGQAPDGADPSIVNIVDQRVSRPTPRFISYGLSKSALHAATTTLAQALAPAVRVNAVAPGPTLPSPRQDAEAFARQARAVPLGRGPTPEEIADAVLYLAAARSVTGETIAVDGGQRLAWQTPDAVGVEE</sequence>
<accession>A0A327KM65</accession>
<dbReference type="PANTHER" id="PTHR43639:SF1">
    <property type="entry name" value="SHORT-CHAIN DEHYDROGENASE_REDUCTASE FAMILY PROTEIN"/>
    <property type="match status" value="1"/>
</dbReference>
<dbReference type="PANTHER" id="PTHR43639">
    <property type="entry name" value="OXIDOREDUCTASE, SHORT-CHAIN DEHYDROGENASE/REDUCTASE FAMILY (AFU_ORTHOLOGUE AFUA_5G02870)"/>
    <property type="match status" value="1"/>
</dbReference>
<keyword evidence="4" id="KW-1185">Reference proteome</keyword>
<evidence type="ECO:0000256" key="2">
    <source>
        <dbReference type="ARBA" id="ARBA00023002"/>
    </source>
</evidence>
<reference evidence="3 4" key="1">
    <citation type="submission" date="2017-07" db="EMBL/GenBank/DDBJ databases">
        <title>Draft Genome Sequences of Select Purple Nonsulfur Bacteria.</title>
        <authorList>
            <person name="Lasarre B."/>
            <person name="Mckinlay J.B."/>
        </authorList>
    </citation>
    <scope>NUCLEOTIDE SEQUENCE [LARGE SCALE GENOMIC DNA]</scope>
    <source>
        <strain evidence="3 4">DSM 5909</strain>
    </source>
</reference>
<dbReference type="Pfam" id="PF13561">
    <property type="entry name" value="adh_short_C2"/>
    <property type="match status" value="1"/>
</dbReference>
<keyword evidence="2" id="KW-0560">Oxidoreductase</keyword>
<dbReference type="Proteomes" id="UP000249130">
    <property type="component" value="Unassembled WGS sequence"/>
</dbReference>
<comment type="similarity">
    <text evidence="1">Belongs to the short-chain dehydrogenases/reductases (SDR) family.</text>
</comment>
<dbReference type="GO" id="GO:0016491">
    <property type="term" value="F:oxidoreductase activity"/>
    <property type="evidence" value="ECO:0007669"/>
    <property type="project" value="UniProtKB-KW"/>
</dbReference>
<dbReference type="OrthoDB" id="9786360at2"/>
<evidence type="ECO:0000256" key="1">
    <source>
        <dbReference type="ARBA" id="ARBA00006484"/>
    </source>
</evidence>
<organism evidence="3 4">
    <name type="scientific">Rhodoplanes roseus</name>
    <dbReference type="NCBI Taxonomy" id="29409"/>
    <lineage>
        <taxon>Bacteria</taxon>
        <taxon>Pseudomonadati</taxon>
        <taxon>Pseudomonadota</taxon>
        <taxon>Alphaproteobacteria</taxon>
        <taxon>Hyphomicrobiales</taxon>
        <taxon>Nitrobacteraceae</taxon>
        <taxon>Rhodoplanes</taxon>
    </lineage>
</organism>
<dbReference type="InterPro" id="IPR036291">
    <property type="entry name" value="NAD(P)-bd_dom_sf"/>
</dbReference>
<dbReference type="PRINTS" id="PR00081">
    <property type="entry name" value="GDHRDH"/>
</dbReference>
<dbReference type="AlphaFoldDB" id="A0A327KM65"/>
<dbReference type="Gene3D" id="3.40.50.720">
    <property type="entry name" value="NAD(P)-binding Rossmann-like Domain"/>
    <property type="match status" value="1"/>
</dbReference>